<keyword evidence="7" id="KW-1185">Reference proteome</keyword>
<dbReference type="Gene3D" id="3.40.309.10">
    <property type="entry name" value="Aldehyde Dehydrogenase, Chain A, domain 2"/>
    <property type="match status" value="1"/>
</dbReference>
<dbReference type="FunFam" id="3.40.605.10:FF:000007">
    <property type="entry name" value="NAD/NADP-dependent betaine aldehyde dehydrogenase"/>
    <property type="match status" value="1"/>
</dbReference>
<name>A0A387H3N6_9ACTN</name>
<dbReference type="RefSeq" id="WP_246033306.1">
    <property type="nucleotide sequence ID" value="NZ_CP032698.1"/>
</dbReference>
<evidence type="ECO:0000256" key="2">
    <source>
        <dbReference type="ARBA" id="ARBA00023002"/>
    </source>
</evidence>
<dbReference type="InterPro" id="IPR029510">
    <property type="entry name" value="Ald_DH_CS_GLU"/>
</dbReference>
<dbReference type="InterPro" id="IPR016161">
    <property type="entry name" value="Ald_DH/histidinol_DH"/>
</dbReference>
<dbReference type="EC" id="1.2.1.39" evidence="6"/>
<dbReference type="FunFam" id="3.40.309.10:FF:000009">
    <property type="entry name" value="Aldehyde dehydrogenase A"/>
    <property type="match status" value="1"/>
</dbReference>
<feature type="active site" evidence="3">
    <location>
        <position position="246"/>
    </location>
</feature>
<dbReference type="CDD" id="cd07106">
    <property type="entry name" value="ALDH_AldA-AAD23400"/>
    <property type="match status" value="1"/>
</dbReference>
<dbReference type="Proteomes" id="UP000271554">
    <property type="component" value="Chromosome"/>
</dbReference>
<keyword evidence="2 4" id="KW-0560">Oxidoreductase</keyword>
<evidence type="ECO:0000259" key="5">
    <source>
        <dbReference type="Pfam" id="PF00171"/>
    </source>
</evidence>
<dbReference type="InterPro" id="IPR016163">
    <property type="entry name" value="Ald_DH_C"/>
</dbReference>
<evidence type="ECO:0000313" key="7">
    <source>
        <dbReference type="Proteomes" id="UP000271554"/>
    </source>
</evidence>
<dbReference type="Gene3D" id="3.40.605.10">
    <property type="entry name" value="Aldehyde Dehydrogenase, Chain A, domain 1"/>
    <property type="match status" value="1"/>
</dbReference>
<organism evidence="6 7">
    <name type="scientific">Streptomyces hundungensis</name>
    <dbReference type="NCBI Taxonomy" id="1077946"/>
    <lineage>
        <taxon>Bacteria</taxon>
        <taxon>Bacillati</taxon>
        <taxon>Actinomycetota</taxon>
        <taxon>Actinomycetes</taxon>
        <taxon>Kitasatosporales</taxon>
        <taxon>Streptomycetaceae</taxon>
        <taxon>Streptomyces</taxon>
    </lineage>
</organism>
<dbReference type="EMBL" id="CP032698">
    <property type="protein sequence ID" value="AYG77914.1"/>
    <property type="molecule type" value="Genomic_DNA"/>
</dbReference>
<comment type="similarity">
    <text evidence="1 4">Belongs to the aldehyde dehydrogenase family.</text>
</comment>
<dbReference type="InterPro" id="IPR015590">
    <property type="entry name" value="Aldehyde_DH_dom"/>
</dbReference>
<dbReference type="AlphaFoldDB" id="A0A387H3N6"/>
<dbReference type="PANTHER" id="PTHR11699">
    <property type="entry name" value="ALDEHYDE DEHYDROGENASE-RELATED"/>
    <property type="match status" value="1"/>
</dbReference>
<dbReference type="KEGG" id="shun:DWB77_00021"/>
<dbReference type="InterPro" id="IPR044086">
    <property type="entry name" value="LUC3-like"/>
</dbReference>
<dbReference type="SUPFAM" id="SSF53720">
    <property type="entry name" value="ALDH-like"/>
    <property type="match status" value="1"/>
</dbReference>
<dbReference type="Pfam" id="PF00171">
    <property type="entry name" value="Aldedh"/>
    <property type="match status" value="1"/>
</dbReference>
<feature type="domain" description="Aldehyde dehydrogenase" evidence="5">
    <location>
        <begin position="22"/>
        <end position="469"/>
    </location>
</feature>
<evidence type="ECO:0000256" key="1">
    <source>
        <dbReference type="ARBA" id="ARBA00009986"/>
    </source>
</evidence>
<evidence type="ECO:0000256" key="3">
    <source>
        <dbReference type="PROSITE-ProRule" id="PRU10007"/>
    </source>
</evidence>
<evidence type="ECO:0000313" key="6">
    <source>
        <dbReference type="EMBL" id="AYG77914.1"/>
    </source>
</evidence>
<gene>
    <name evidence="6" type="primary">styD</name>
    <name evidence="6" type="ORF">DWB77_00021</name>
</gene>
<evidence type="ECO:0000256" key="4">
    <source>
        <dbReference type="RuleBase" id="RU003345"/>
    </source>
</evidence>
<protein>
    <submittedName>
        <fullName evidence="6">Phenylacetaldehyde dehydrogenase</fullName>
        <ecNumber evidence="6">1.2.1.39</ecNumber>
    </submittedName>
</protein>
<accession>A0A387H3N6</accession>
<proteinExistence type="inferred from homology"/>
<dbReference type="GO" id="GO:0008957">
    <property type="term" value="F:phenylacetaldehyde dehydrogenase (NAD+) activity"/>
    <property type="evidence" value="ECO:0007669"/>
    <property type="project" value="UniProtKB-EC"/>
</dbReference>
<reference evidence="6 7" key="1">
    <citation type="submission" date="2018-10" db="EMBL/GenBank/DDBJ databases">
        <title>Relationship between Morphology and Antimicrobial Activity in Streptomyces.</title>
        <authorList>
            <person name="Kang H.J."/>
            <person name="Kim S.B."/>
        </authorList>
    </citation>
    <scope>NUCLEOTIDE SEQUENCE [LARGE SCALE GENOMIC DNA]</scope>
    <source>
        <strain evidence="6 7">BH38</strain>
    </source>
</reference>
<dbReference type="InterPro" id="IPR016162">
    <property type="entry name" value="Ald_DH_N"/>
</dbReference>
<dbReference type="PROSITE" id="PS00687">
    <property type="entry name" value="ALDEHYDE_DEHYDR_GLU"/>
    <property type="match status" value="1"/>
</dbReference>
<sequence length="480" mass="50875">MDTSVFTDFTMTIAGRAVAGDTSYEVLDPADETVAARAPVCSPEQLDQAVAAARAALPGWSATPLEERRKLVLAVADAVEAQLEPLKRLLTREQGKPLDDAAAEILGFGYWLRGTASLSLPETVNEDSAERLSVTRRVPLGVVGAIVPWNYPLGNAGFKLAPALLAGNTVVWKPSPFTPLVTLKVGELLREVLPPGVLNVVSGGAELGPWMTAHPGIDMISYTGSTRTGRQVMAGAAPTLTRVTLELGGNDAAIVLPDVDVPAVAEKLFWGAFANSGQVCLSIKRLYVHREVHQPLLRALAAYAATVRVGRGTEAGVRLGPVQNRPQYERVLDLLQDSHTRGHRFAAGGRPGEGPGYFVGPTLVDDPPESSRIVQEEQFGPVLPVLSFDDIEDAVTRANASEYGLGASVWSSDPEAALAVGRRLRAGTVWINEVQHLTPLVTFAGHKQSGLGSESGTEGLLEYTAPQTVTLRRTAPAAAA</sequence>